<dbReference type="InterPro" id="IPR008207">
    <property type="entry name" value="Sig_transdc_His_kin_Hpt_dom"/>
</dbReference>
<feature type="domain" description="HPt" evidence="3">
    <location>
        <begin position="31"/>
        <end position="129"/>
    </location>
</feature>
<comment type="caution">
    <text evidence="4">The sequence shown here is derived from an EMBL/GenBank/DDBJ whole genome shotgun (WGS) entry which is preliminary data.</text>
</comment>
<protein>
    <recommendedName>
        <fullName evidence="3">HPt domain-containing protein</fullName>
    </recommendedName>
</protein>
<dbReference type="GO" id="GO:0004672">
    <property type="term" value="F:protein kinase activity"/>
    <property type="evidence" value="ECO:0007669"/>
    <property type="project" value="UniProtKB-ARBA"/>
</dbReference>
<dbReference type="InterPro" id="IPR036641">
    <property type="entry name" value="HPT_dom_sf"/>
</dbReference>
<evidence type="ECO:0000256" key="1">
    <source>
        <dbReference type="ARBA" id="ARBA00023012"/>
    </source>
</evidence>
<evidence type="ECO:0000313" key="5">
    <source>
        <dbReference type="Proteomes" id="UP000005019"/>
    </source>
</evidence>
<dbReference type="Pfam" id="PF01627">
    <property type="entry name" value="Hpt"/>
    <property type="match status" value="1"/>
</dbReference>
<dbReference type="EMBL" id="AFHG01000057">
    <property type="protein sequence ID" value="EGK70521.1"/>
    <property type="molecule type" value="Genomic_DNA"/>
</dbReference>
<dbReference type="Gene3D" id="1.20.120.160">
    <property type="entry name" value="HPT domain"/>
    <property type="match status" value="1"/>
</dbReference>
<evidence type="ECO:0000259" key="3">
    <source>
        <dbReference type="PROSITE" id="PS50894"/>
    </source>
</evidence>
<organism evidence="4 5">
    <name type="scientific">Methyloversatilis universalis (strain ATCC BAA-1314 / DSM 25237 / JCM 13912 / CCUG 52030 / FAM5)</name>
    <dbReference type="NCBI Taxonomy" id="1000565"/>
    <lineage>
        <taxon>Bacteria</taxon>
        <taxon>Pseudomonadati</taxon>
        <taxon>Pseudomonadota</taxon>
        <taxon>Betaproteobacteria</taxon>
        <taxon>Nitrosomonadales</taxon>
        <taxon>Sterolibacteriaceae</taxon>
        <taxon>Methyloversatilis</taxon>
    </lineage>
</organism>
<name>F5RG33_METUF</name>
<dbReference type="SMART" id="SM00073">
    <property type="entry name" value="HPT"/>
    <property type="match status" value="1"/>
</dbReference>
<dbReference type="RefSeq" id="WP_008063841.1">
    <property type="nucleotide sequence ID" value="NZ_AFHG01000057.1"/>
</dbReference>
<dbReference type="GO" id="GO:0000160">
    <property type="term" value="P:phosphorelay signal transduction system"/>
    <property type="evidence" value="ECO:0007669"/>
    <property type="project" value="UniProtKB-KW"/>
</dbReference>
<dbReference type="PROSITE" id="PS50894">
    <property type="entry name" value="HPT"/>
    <property type="match status" value="1"/>
</dbReference>
<dbReference type="STRING" id="1000565.METUNv1_03428"/>
<dbReference type="eggNOG" id="COG2198">
    <property type="taxonomic scope" value="Bacteria"/>
</dbReference>
<sequence>MTASATPLAADAATSVPVFDRSRLEELKAMLGPALAEVLRAWLADVPGLIGALQTACDRGNAAEAALTAHALKGSCSNVGALRLQSLARDVEHRLRERPAECGAASIALAQLRAEYENAADFIRTRLDR</sequence>
<keyword evidence="5" id="KW-1185">Reference proteome</keyword>
<accession>F5RG33</accession>
<dbReference type="OrthoDB" id="8565901at2"/>
<dbReference type="SUPFAM" id="SSF47226">
    <property type="entry name" value="Histidine-containing phosphotransfer domain, HPT domain"/>
    <property type="match status" value="1"/>
</dbReference>
<dbReference type="Proteomes" id="UP000005019">
    <property type="component" value="Unassembled WGS sequence"/>
</dbReference>
<reference evidence="4 5" key="1">
    <citation type="journal article" date="2011" name="J. Bacteriol.">
        <title>Genome sequence of Methyloversatilis universalis FAM5T, a methylotrophic representative of the order Rhodocyclales.</title>
        <authorList>
            <person name="Kittichotirat W."/>
            <person name="Good N.M."/>
            <person name="Hall R."/>
            <person name="Bringel F."/>
            <person name="Lajus A."/>
            <person name="Medigue C."/>
            <person name="Smalley N.E."/>
            <person name="Beck D."/>
            <person name="Bumgarner R."/>
            <person name="Vuilleumier S."/>
            <person name="Kalyuzhnaya M.G."/>
        </authorList>
    </citation>
    <scope>NUCLEOTIDE SEQUENCE [LARGE SCALE GENOMIC DNA]</scope>
    <source>
        <strain evidence="5">ATCC BAA-1314 / JCM 13912 / FAM5</strain>
    </source>
</reference>
<dbReference type="AlphaFoldDB" id="F5RG33"/>
<keyword evidence="1" id="KW-0902">Two-component regulatory system</keyword>
<keyword evidence="2" id="KW-0597">Phosphoprotein</keyword>
<feature type="modified residue" description="Phosphohistidine" evidence="2">
    <location>
        <position position="70"/>
    </location>
</feature>
<evidence type="ECO:0000313" key="4">
    <source>
        <dbReference type="EMBL" id="EGK70521.1"/>
    </source>
</evidence>
<proteinExistence type="predicted"/>
<evidence type="ECO:0000256" key="2">
    <source>
        <dbReference type="PROSITE-ProRule" id="PRU00110"/>
    </source>
</evidence>
<gene>
    <name evidence="4" type="ORF">METUNv1_03428</name>
</gene>